<reference evidence="2" key="1">
    <citation type="journal article" date="2015" name="Nature">
        <title>Complex archaea that bridge the gap between prokaryotes and eukaryotes.</title>
        <authorList>
            <person name="Spang A."/>
            <person name="Saw J.H."/>
            <person name="Jorgensen S.L."/>
            <person name="Zaremba-Niedzwiedzka K."/>
            <person name="Martijn J."/>
            <person name="Lind A.E."/>
            <person name="van Eijk R."/>
            <person name="Schleper C."/>
            <person name="Guy L."/>
            <person name="Ettema T.J."/>
        </authorList>
    </citation>
    <scope>NUCLEOTIDE SEQUENCE</scope>
</reference>
<accession>A0A0F8YCL5</accession>
<organism evidence="2">
    <name type="scientific">marine sediment metagenome</name>
    <dbReference type="NCBI Taxonomy" id="412755"/>
    <lineage>
        <taxon>unclassified sequences</taxon>
        <taxon>metagenomes</taxon>
        <taxon>ecological metagenomes</taxon>
    </lineage>
</organism>
<evidence type="ECO:0000313" key="2">
    <source>
        <dbReference type="EMBL" id="KKK71425.1"/>
    </source>
</evidence>
<dbReference type="AlphaFoldDB" id="A0A0F8YCL5"/>
<name>A0A0F8YCL5_9ZZZZ</name>
<proteinExistence type="predicted"/>
<evidence type="ECO:0008006" key="3">
    <source>
        <dbReference type="Google" id="ProtNLM"/>
    </source>
</evidence>
<feature type="region of interest" description="Disordered" evidence="1">
    <location>
        <begin position="66"/>
        <end position="88"/>
    </location>
</feature>
<dbReference type="EMBL" id="LAZR01057739">
    <property type="protein sequence ID" value="KKK71425.1"/>
    <property type="molecule type" value="Genomic_DNA"/>
</dbReference>
<evidence type="ECO:0000256" key="1">
    <source>
        <dbReference type="SAM" id="MobiDB-lite"/>
    </source>
</evidence>
<sequence>MKENDPLGRYPYRCPDCPDGRPFRRRVAYARHRRLRHPTPDVDPRVFDPNPAPIAAMEAADREPFDLGGFGRGSGALPSLDYYDGARR</sequence>
<comment type="caution">
    <text evidence="2">The sequence shown here is derived from an EMBL/GenBank/DDBJ whole genome shotgun (WGS) entry which is preliminary data.</text>
</comment>
<gene>
    <name evidence="2" type="ORF">LCGC14_2914010</name>
</gene>
<protein>
    <recommendedName>
        <fullName evidence="3">C2H2-type domain-containing protein</fullName>
    </recommendedName>
</protein>